<dbReference type="RefSeq" id="WP_067359586.1">
    <property type="nucleotide sequence ID" value="NZ_JBIUBN010000001.1"/>
</dbReference>
<dbReference type="InterPro" id="IPR001516">
    <property type="entry name" value="Proton_antipo_N"/>
</dbReference>
<dbReference type="InterPro" id="IPR003945">
    <property type="entry name" value="NU5C-like"/>
</dbReference>
<dbReference type="GO" id="GO:0008137">
    <property type="term" value="F:NADH dehydrogenase (ubiquinone) activity"/>
    <property type="evidence" value="ECO:0007669"/>
    <property type="project" value="InterPro"/>
</dbReference>
<dbReference type="GO" id="GO:0042773">
    <property type="term" value="P:ATP synthesis coupled electron transport"/>
    <property type="evidence" value="ECO:0007669"/>
    <property type="project" value="InterPro"/>
</dbReference>
<feature type="transmembrane region" description="Helical" evidence="6">
    <location>
        <begin position="325"/>
        <end position="346"/>
    </location>
</feature>
<dbReference type="GO" id="GO:0012505">
    <property type="term" value="C:endomembrane system"/>
    <property type="evidence" value="ECO:0007669"/>
    <property type="project" value="UniProtKB-SubCell"/>
</dbReference>
<dbReference type="PANTHER" id="PTHR42829">
    <property type="entry name" value="NADH-UBIQUINONE OXIDOREDUCTASE CHAIN 5"/>
    <property type="match status" value="1"/>
</dbReference>
<feature type="transmembrane region" description="Helical" evidence="6">
    <location>
        <begin position="224"/>
        <end position="244"/>
    </location>
</feature>
<feature type="domain" description="NADH-Ubiquinone oxidoreductase (complex I) chain 5 N-terminal" evidence="8">
    <location>
        <begin position="73"/>
        <end position="115"/>
    </location>
</feature>
<dbReference type="Pfam" id="PF00361">
    <property type="entry name" value="Proton_antipo_M"/>
    <property type="match status" value="1"/>
</dbReference>
<dbReference type="GO" id="GO:0016020">
    <property type="term" value="C:membrane"/>
    <property type="evidence" value="ECO:0007669"/>
    <property type="project" value="UniProtKB-SubCell"/>
</dbReference>
<dbReference type="GO" id="GO:0003954">
    <property type="term" value="F:NADH dehydrogenase activity"/>
    <property type="evidence" value="ECO:0007669"/>
    <property type="project" value="TreeGrafter"/>
</dbReference>
<evidence type="ECO:0000256" key="2">
    <source>
        <dbReference type="ARBA" id="ARBA00022692"/>
    </source>
</evidence>
<accession>A0A136PYW6</accession>
<evidence type="ECO:0000256" key="1">
    <source>
        <dbReference type="ARBA" id="ARBA00004127"/>
    </source>
</evidence>
<dbReference type="NCBIfam" id="TIGR01974">
    <property type="entry name" value="NDH_I_L"/>
    <property type="match status" value="1"/>
</dbReference>
<name>A0A136PYW6_9ACTN</name>
<feature type="transmembrane region" description="Helical" evidence="6">
    <location>
        <begin position="352"/>
        <end position="370"/>
    </location>
</feature>
<keyword evidence="10" id="KW-1185">Reference proteome</keyword>
<sequence>MTGLLGVLLPAVPLVAGLAGLLLPPAPRGAAGGEGPARRAAVALGVTGAAGALAVAVALLVTLDTPTEAGTTWLDLAGLRITLGVRLDGAAALVAVAVAAVALAVQVYSVGYLRRGPHDDLDVDHRYPPYAAQISLFTAAMLTVVVAGDLILLLVGWEVMGICSYLLIAHDRRLPEAPAAATKAFLVTRVGDVGFLLGIALLGVSAGSFRIADVLAHDHATGTLTAACLLLLAGVAGKSAQFPLHTWLPDAMAGPTPISALIHAATMVAAGVYAVTRLFPLFVAAPVALAVLGVMAATTLLLGAFAATAQDDLKRVLAWSTVSQIGYMTGALAVGAPAAALFHLLTHAAFKALLFLAAGAVIHAVGTTLMSRMGGLRRSMPVTFWCTLVGLGALAGLPPLSGFWSKDGVLAVAQTAALDGTGPAPAWVGWLVWLAGLLGVAVTAWYATRLLLRTFFGELREPLLHPHDPPALLRWPVLLLAVPAALLGLAAFLPAFADRLAVPAARLAVPADGPAEELVHLGPALLLPTVLLLAGAGLAWAGWRRDPTEDPARALGPLRPVLAAGFRLDDVQHTLVVRPVRALGRLARTADETVVDGAVTGTGRAARGLGGGLAALHRAALPRAAAGVLAGALLIGLAAVLIGVTS</sequence>
<proteinExistence type="predicted"/>
<dbReference type="Pfam" id="PF00662">
    <property type="entry name" value="Proton_antipo_N"/>
    <property type="match status" value="1"/>
</dbReference>
<evidence type="ECO:0000256" key="4">
    <source>
        <dbReference type="ARBA" id="ARBA00023136"/>
    </source>
</evidence>
<feature type="domain" description="NADH:quinone oxidoreductase/Mrp antiporter transmembrane" evidence="7">
    <location>
        <begin position="147"/>
        <end position="414"/>
    </location>
</feature>
<evidence type="ECO:0000313" key="10">
    <source>
        <dbReference type="Proteomes" id="UP000070620"/>
    </source>
</evidence>
<evidence type="ECO:0000256" key="6">
    <source>
        <dbReference type="SAM" id="Phobius"/>
    </source>
</evidence>
<feature type="transmembrane region" description="Helical" evidence="6">
    <location>
        <begin position="472"/>
        <end position="497"/>
    </location>
</feature>
<reference evidence="9 10" key="1">
    <citation type="submission" date="2016-01" db="EMBL/GenBank/DDBJ databases">
        <title>Whole genome sequence and analysis of Micromonospora rosaria DSM 803, which can produce antibacterial substance rosamicin.</title>
        <authorList>
            <person name="Yang H."/>
            <person name="He X."/>
            <person name="Zhu D."/>
        </authorList>
    </citation>
    <scope>NUCLEOTIDE SEQUENCE [LARGE SCALE GENOMIC DNA]</scope>
    <source>
        <strain evidence="9 10">DSM 803</strain>
    </source>
</reference>
<feature type="transmembrane region" description="Helical" evidence="6">
    <location>
        <begin position="130"/>
        <end position="155"/>
    </location>
</feature>
<feature type="transmembrane region" description="Helical" evidence="6">
    <location>
        <begin position="42"/>
        <end position="63"/>
    </location>
</feature>
<keyword evidence="4 6" id="KW-0472">Membrane</keyword>
<dbReference type="GO" id="GO:0015990">
    <property type="term" value="P:electron transport coupled proton transport"/>
    <property type="evidence" value="ECO:0007669"/>
    <property type="project" value="TreeGrafter"/>
</dbReference>
<comment type="subcellular location">
    <subcellularLocation>
        <location evidence="1">Endomembrane system</location>
        <topology evidence="1">Multi-pass membrane protein</topology>
    </subcellularLocation>
    <subcellularLocation>
        <location evidence="5">Membrane</location>
        <topology evidence="5">Multi-pass membrane protein</topology>
    </subcellularLocation>
</comment>
<gene>
    <name evidence="9" type="ORF">AWW66_02075</name>
</gene>
<evidence type="ECO:0000256" key="3">
    <source>
        <dbReference type="ARBA" id="ARBA00022989"/>
    </source>
</evidence>
<feature type="transmembrane region" description="Helical" evidence="6">
    <location>
        <begin position="430"/>
        <end position="452"/>
    </location>
</feature>
<feature type="transmembrane region" description="Helical" evidence="6">
    <location>
        <begin position="193"/>
        <end position="212"/>
    </location>
</feature>
<feature type="transmembrane region" description="Helical" evidence="6">
    <location>
        <begin position="90"/>
        <end position="110"/>
    </location>
</feature>
<protein>
    <submittedName>
        <fullName evidence="9">NADH-quinone oxidoreductase subunit L</fullName>
    </submittedName>
</protein>
<keyword evidence="3 6" id="KW-1133">Transmembrane helix</keyword>
<dbReference type="PRINTS" id="PR01435">
    <property type="entry name" value="NPOXDRDTASE5"/>
</dbReference>
<dbReference type="Proteomes" id="UP000070620">
    <property type="component" value="Unassembled WGS sequence"/>
</dbReference>
<feature type="transmembrane region" description="Helical" evidence="6">
    <location>
        <begin position="382"/>
        <end position="400"/>
    </location>
</feature>
<dbReference type="InterPro" id="IPR018393">
    <property type="entry name" value="NADHpl_OxRdtase_5_subgr"/>
</dbReference>
<evidence type="ECO:0000259" key="8">
    <source>
        <dbReference type="Pfam" id="PF00662"/>
    </source>
</evidence>
<dbReference type="PRINTS" id="PR01434">
    <property type="entry name" value="NADHDHGNASE5"/>
</dbReference>
<dbReference type="Gene3D" id="1.20.5.2700">
    <property type="match status" value="1"/>
</dbReference>
<feature type="transmembrane region" description="Helical" evidence="6">
    <location>
        <begin position="624"/>
        <end position="644"/>
    </location>
</feature>
<organism evidence="9 10">
    <name type="scientific">Micromonospora rosaria</name>
    <dbReference type="NCBI Taxonomy" id="47874"/>
    <lineage>
        <taxon>Bacteria</taxon>
        <taxon>Bacillati</taxon>
        <taxon>Actinomycetota</taxon>
        <taxon>Actinomycetes</taxon>
        <taxon>Micromonosporales</taxon>
        <taxon>Micromonosporaceae</taxon>
        <taxon>Micromonospora</taxon>
    </lineage>
</organism>
<dbReference type="PANTHER" id="PTHR42829:SF2">
    <property type="entry name" value="NADH-UBIQUINONE OXIDOREDUCTASE CHAIN 5"/>
    <property type="match status" value="1"/>
</dbReference>
<feature type="transmembrane region" description="Helical" evidence="6">
    <location>
        <begin position="524"/>
        <end position="543"/>
    </location>
</feature>
<dbReference type="AlphaFoldDB" id="A0A136PYW6"/>
<feature type="transmembrane region" description="Helical" evidence="6">
    <location>
        <begin position="256"/>
        <end position="275"/>
    </location>
</feature>
<comment type="caution">
    <text evidence="9">The sequence shown here is derived from an EMBL/GenBank/DDBJ whole genome shotgun (WGS) entry which is preliminary data.</text>
</comment>
<evidence type="ECO:0000313" key="9">
    <source>
        <dbReference type="EMBL" id="KXK63563.1"/>
    </source>
</evidence>
<keyword evidence="2 5" id="KW-0812">Transmembrane</keyword>
<dbReference type="InterPro" id="IPR001750">
    <property type="entry name" value="ND/Mrp_TM"/>
</dbReference>
<feature type="transmembrane region" description="Helical" evidence="6">
    <location>
        <begin position="281"/>
        <end position="305"/>
    </location>
</feature>
<dbReference type="OrthoDB" id="9811798at2"/>
<evidence type="ECO:0000256" key="5">
    <source>
        <dbReference type="RuleBase" id="RU000320"/>
    </source>
</evidence>
<evidence type="ECO:0000259" key="7">
    <source>
        <dbReference type="Pfam" id="PF00361"/>
    </source>
</evidence>
<dbReference type="EMBL" id="LRQV01000004">
    <property type="protein sequence ID" value="KXK63563.1"/>
    <property type="molecule type" value="Genomic_DNA"/>
</dbReference>